<name>A0A0G0P814_9BACT</name>
<feature type="transmembrane region" description="Helical" evidence="5">
    <location>
        <begin position="38"/>
        <end position="62"/>
    </location>
</feature>
<evidence type="ECO:0000313" key="6">
    <source>
        <dbReference type="EMBL" id="KKQ85471.1"/>
    </source>
</evidence>
<keyword evidence="2 5" id="KW-0812">Transmembrane</keyword>
<dbReference type="PANTHER" id="PTHR12714:SF9">
    <property type="entry name" value="PROTEIN-S-ISOPRENYLCYSTEINE O-METHYLTRANSFERASE"/>
    <property type="match status" value="1"/>
</dbReference>
<evidence type="ECO:0000256" key="4">
    <source>
        <dbReference type="ARBA" id="ARBA00023136"/>
    </source>
</evidence>
<keyword evidence="6" id="KW-0489">Methyltransferase</keyword>
<dbReference type="PANTHER" id="PTHR12714">
    <property type="entry name" value="PROTEIN-S ISOPRENYLCYSTEINE O-METHYLTRANSFERASE"/>
    <property type="match status" value="1"/>
</dbReference>
<organism evidence="6 7">
    <name type="scientific">Candidatus Woesebacteria bacterium GW2011_GWB1_38_8</name>
    <dbReference type="NCBI Taxonomy" id="1618570"/>
    <lineage>
        <taxon>Bacteria</taxon>
        <taxon>Candidatus Woeseibacteriota</taxon>
    </lineage>
</organism>
<keyword evidence="6" id="KW-0808">Transferase</keyword>
<keyword evidence="4 5" id="KW-0472">Membrane</keyword>
<comment type="caution">
    <text evidence="6">The sequence shown here is derived from an EMBL/GenBank/DDBJ whole genome shotgun (WGS) entry which is preliminary data.</text>
</comment>
<dbReference type="Pfam" id="PF04140">
    <property type="entry name" value="ICMT"/>
    <property type="match status" value="1"/>
</dbReference>
<proteinExistence type="predicted"/>
<dbReference type="STRING" id="1618570.UT08_C0006G0054"/>
<evidence type="ECO:0000256" key="1">
    <source>
        <dbReference type="ARBA" id="ARBA00004141"/>
    </source>
</evidence>
<keyword evidence="3 5" id="KW-1133">Transmembrane helix</keyword>
<feature type="transmembrane region" description="Helical" evidence="5">
    <location>
        <begin position="140"/>
        <end position="168"/>
    </location>
</feature>
<dbReference type="GO" id="GO:0016020">
    <property type="term" value="C:membrane"/>
    <property type="evidence" value="ECO:0007669"/>
    <property type="project" value="UniProtKB-SubCell"/>
</dbReference>
<dbReference type="InterPro" id="IPR007269">
    <property type="entry name" value="ICMT_MeTrfase"/>
</dbReference>
<sequence length="225" mass="26189">MEYGYGKWWLVGVSIILTLYFIKSVFKPRTKADWTTYRTFGAFIVALFTEMYGFPLTIYLLMSVFGVKANLGFSHDSGHLIGSLLNFQGNPHLSIFHLVSYLLIILGFSMIALAWKVLYKARKANSLAVSGLYKYIRHPQYVGFSLIIIGFLLQWPTIITVFMAPFLLWRYYRLSKLEEKEMEVRFKDEYLEYKKYTPAFIPSLTNAFKEKKLSKLTFISKLVNS</sequence>
<evidence type="ECO:0000256" key="3">
    <source>
        <dbReference type="ARBA" id="ARBA00022989"/>
    </source>
</evidence>
<dbReference type="GO" id="GO:0004671">
    <property type="term" value="F:protein C-terminal S-isoprenylcysteine carboxyl O-methyltransferase activity"/>
    <property type="evidence" value="ECO:0007669"/>
    <property type="project" value="InterPro"/>
</dbReference>
<dbReference type="AlphaFoldDB" id="A0A0G0P814"/>
<accession>A0A0G0P814</accession>
<evidence type="ECO:0000256" key="5">
    <source>
        <dbReference type="SAM" id="Phobius"/>
    </source>
</evidence>
<feature type="transmembrane region" description="Helical" evidence="5">
    <location>
        <begin position="6"/>
        <end position="26"/>
    </location>
</feature>
<protein>
    <submittedName>
        <fullName evidence="6">Isoprenylcysteine carboxyl methyltransferase</fullName>
    </submittedName>
</protein>
<comment type="subcellular location">
    <subcellularLocation>
        <location evidence="1">Membrane</location>
        <topology evidence="1">Multi-pass membrane protein</topology>
    </subcellularLocation>
</comment>
<gene>
    <name evidence="6" type="ORF">UT08_C0006G0054</name>
</gene>
<dbReference type="EMBL" id="LBVL01000006">
    <property type="protein sequence ID" value="KKQ85471.1"/>
    <property type="molecule type" value="Genomic_DNA"/>
</dbReference>
<evidence type="ECO:0000256" key="2">
    <source>
        <dbReference type="ARBA" id="ARBA00022692"/>
    </source>
</evidence>
<dbReference type="Proteomes" id="UP000034081">
    <property type="component" value="Unassembled WGS sequence"/>
</dbReference>
<dbReference type="Gene3D" id="1.20.120.1630">
    <property type="match status" value="1"/>
</dbReference>
<evidence type="ECO:0000313" key="7">
    <source>
        <dbReference type="Proteomes" id="UP000034081"/>
    </source>
</evidence>
<reference evidence="6 7" key="1">
    <citation type="journal article" date="2015" name="Nature">
        <title>rRNA introns, odd ribosomes, and small enigmatic genomes across a large radiation of phyla.</title>
        <authorList>
            <person name="Brown C.T."/>
            <person name="Hug L.A."/>
            <person name="Thomas B.C."/>
            <person name="Sharon I."/>
            <person name="Castelle C.J."/>
            <person name="Singh A."/>
            <person name="Wilkins M.J."/>
            <person name="Williams K.H."/>
            <person name="Banfield J.F."/>
        </authorList>
    </citation>
    <scope>NUCLEOTIDE SEQUENCE [LARGE SCALE GENOMIC DNA]</scope>
</reference>
<dbReference type="GO" id="GO:0032259">
    <property type="term" value="P:methylation"/>
    <property type="evidence" value="ECO:0007669"/>
    <property type="project" value="UniProtKB-KW"/>
</dbReference>
<feature type="transmembrane region" description="Helical" evidence="5">
    <location>
        <begin position="95"/>
        <end position="119"/>
    </location>
</feature>